<dbReference type="SUPFAM" id="SSF81573">
    <property type="entry name" value="F1F0 ATP synthase subunit B, membrane domain"/>
    <property type="match status" value="1"/>
</dbReference>
<evidence type="ECO:0000313" key="20">
    <source>
        <dbReference type="Proteomes" id="UP000286482"/>
    </source>
</evidence>
<evidence type="ECO:0000256" key="13">
    <source>
        <dbReference type="ARBA" id="ARBA00025614"/>
    </source>
</evidence>
<keyword evidence="20" id="KW-1185">Reference proteome</keyword>
<dbReference type="FunFam" id="1.20.5.620:FF:000001">
    <property type="entry name" value="ATP synthase subunit b"/>
    <property type="match status" value="1"/>
</dbReference>
<comment type="subcellular location">
    <subcellularLocation>
        <location evidence="16">Cell membrane</location>
        <topology evidence="16">Single-pass membrane protein</topology>
    </subcellularLocation>
    <subcellularLocation>
        <location evidence="15">Endomembrane system</location>
        <topology evidence="15">Single-pass membrane protein</topology>
    </subcellularLocation>
</comment>
<dbReference type="HAMAP" id="MF_01398">
    <property type="entry name" value="ATP_synth_b_bprime"/>
    <property type="match status" value="1"/>
</dbReference>
<feature type="transmembrane region" description="Helical" evidence="16">
    <location>
        <begin position="6"/>
        <end position="26"/>
    </location>
</feature>
<gene>
    <name evidence="16" type="primary">atpF</name>
    <name evidence="19" type="ORF">DBZ36_00920</name>
</gene>
<feature type="coiled-coil region" evidence="18">
    <location>
        <begin position="76"/>
        <end position="126"/>
    </location>
</feature>
<name>A0A420END7_9ALTE</name>
<keyword evidence="4" id="KW-0997">Cell inner membrane</keyword>
<dbReference type="Gene3D" id="1.20.5.620">
    <property type="entry name" value="F1F0 ATP synthase subunit B, membrane domain"/>
    <property type="match status" value="1"/>
</dbReference>
<evidence type="ECO:0000256" key="9">
    <source>
        <dbReference type="ARBA" id="ARBA00023065"/>
    </source>
</evidence>
<evidence type="ECO:0000256" key="6">
    <source>
        <dbReference type="ARBA" id="ARBA00022692"/>
    </source>
</evidence>
<dbReference type="GO" id="GO:0012505">
    <property type="term" value="C:endomembrane system"/>
    <property type="evidence" value="ECO:0007669"/>
    <property type="project" value="UniProtKB-SubCell"/>
</dbReference>
<dbReference type="RefSeq" id="WP_120353042.1">
    <property type="nucleotide sequence ID" value="NZ_RAQO01000001.1"/>
</dbReference>
<evidence type="ECO:0000256" key="15">
    <source>
        <dbReference type="ARBA" id="ARBA00037847"/>
    </source>
</evidence>
<organism evidence="19 20">
    <name type="scientific">Alginatibacterium sediminis</name>
    <dbReference type="NCBI Taxonomy" id="2164068"/>
    <lineage>
        <taxon>Bacteria</taxon>
        <taxon>Pseudomonadati</taxon>
        <taxon>Pseudomonadota</taxon>
        <taxon>Gammaproteobacteria</taxon>
        <taxon>Alteromonadales</taxon>
        <taxon>Alteromonadaceae</taxon>
        <taxon>Alginatibacterium</taxon>
    </lineage>
</organism>
<evidence type="ECO:0000256" key="5">
    <source>
        <dbReference type="ARBA" id="ARBA00022547"/>
    </source>
</evidence>
<proteinExistence type="inferred from homology"/>
<comment type="similarity">
    <text evidence="1 16 17">Belongs to the ATPase B chain family.</text>
</comment>
<dbReference type="InterPro" id="IPR002146">
    <property type="entry name" value="ATP_synth_b/b'su_bac/chlpt"/>
</dbReference>
<dbReference type="PANTHER" id="PTHR33445:SF1">
    <property type="entry name" value="ATP SYNTHASE SUBUNIT B"/>
    <property type="match status" value="1"/>
</dbReference>
<dbReference type="PANTHER" id="PTHR33445">
    <property type="entry name" value="ATP SYNTHASE SUBUNIT B', CHLOROPLASTIC"/>
    <property type="match status" value="1"/>
</dbReference>
<protein>
    <recommendedName>
        <fullName evidence="16">ATP synthase subunit b</fullName>
    </recommendedName>
    <alternativeName>
        <fullName evidence="16">ATP synthase F(0) sector subunit b</fullName>
    </alternativeName>
    <alternativeName>
        <fullName evidence="16">ATPase subunit I</fullName>
    </alternativeName>
    <alternativeName>
        <fullName evidence="16">F-type ATPase subunit b</fullName>
        <shortName evidence="16">F-ATPase subunit b</shortName>
    </alternativeName>
</protein>
<keyword evidence="18" id="KW-0175">Coiled coil</keyword>
<accession>A0A420END7</accession>
<evidence type="ECO:0000256" key="14">
    <source>
        <dbReference type="ARBA" id="ARBA00026054"/>
    </source>
</evidence>
<keyword evidence="11 16" id="KW-0066">ATP synthesis</keyword>
<comment type="function">
    <text evidence="12 16">F(1)F(0) ATP synthase produces ATP from ADP in the presence of a proton or sodium gradient. F-type ATPases consist of two structural domains, F(1) containing the extramembraneous catalytic core and F(0) containing the membrane proton channel, linked together by a central stalk and a peripheral stalk. During catalysis, ATP synthesis in the catalytic domain of F(1) is coupled via a rotary mechanism of the central stalk subunits to proton translocation.</text>
</comment>
<comment type="function">
    <text evidence="13">Component of the F(0) channel, it forms part of the peripheral stalk, linking F(1) to F(0). The b'-subunit is a diverged and duplicated form of b found in plants and photosynthetic bacteria.</text>
</comment>
<dbReference type="AlphaFoldDB" id="A0A420END7"/>
<evidence type="ECO:0000313" key="19">
    <source>
        <dbReference type="EMBL" id="RKF22239.1"/>
    </source>
</evidence>
<keyword evidence="5 16" id="KW-0138">CF(0)</keyword>
<evidence type="ECO:0000256" key="12">
    <source>
        <dbReference type="ARBA" id="ARBA00025198"/>
    </source>
</evidence>
<keyword evidence="7 16" id="KW-0375">Hydrogen ion transport</keyword>
<dbReference type="Proteomes" id="UP000286482">
    <property type="component" value="Unassembled WGS sequence"/>
</dbReference>
<comment type="subunit">
    <text evidence="16">F-type ATPases have 2 components, F(1) - the catalytic core - and F(0) - the membrane proton channel. F(1) has five subunits: alpha(3), beta(3), gamma(1), delta(1), epsilon(1). F(0) has three main subunits: a(1), b(2) and c(10-14). The alpha and beta chains form an alternating ring which encloses part of the gamma chain. F(1) is attached to F(0) by a central stalk formed by the gamma and epsilon chains, while a peripheral stalk is formed by the delta and b chains.</text>
</comment>
<evidence type="ECO:0000256" key="10">
    <source>
        <dbReference type="ARBA" id="ARBA00023136"/>
    </source>
</evidence>
<evidence type="ECO:0000256" key="8">
    <source>
        <dbReference type="ARBA" id="ARBA00022989"/>
    </source>
</evidence>
<dbReference type="GO" id="GO:0045259">
    <property type="term" value="C:proton-transporting ATP synthase complex"/>
    <property type="evidence" value="ECO:0007669"/>
    <property type="project" value="UniProtKB-KW"/>
</dbReference>
<evidence type="ECO:0000256" key="11">
    <source>
        <dbReference type="ARBA" id="ARBA00023310"/>
    </source>
</evidence>
<comment type="subunit">
    <text evidence="14">F-type ATPases have 2 components, F(1) - the catalytic core - and F(0) - the membrane proton channel. F(1) has five subunits: alpha(3), beta(3), gamma(1), delta(1), epsilon(1). F(0) has four main subunits: a(1), b(2) and c(10-14). The alpha and beta chains form an alternating ring which encloses part of the gamma chain. F(1) is attached to F(0) by a central stalk formed by the gamma and epsilon chains, while a peripheral stalk is formed by the delta and b chains.</text>
</comment>
<evidence type="ECO:0000256" key="2">
    <source>
        <dbReference type="ARBA" id="ARBA00022448"/>
    </source>
</evidence>
<evidence type="ECO:0000256" key="16">
    <source>
        <dbReference type="HAMAP-Rule" id="MF_01398"/>
    </source>
</evidence>
<evidence type="ECO:0000256" key="7">
    <source>
        <dbReference type="ARBA" id="ARBA00022781"/>
    </source>
</evidence>
<evidence type="ECO:0000256" key="17">
    <source>
        <dbReference type="RuleBase" id="RU003848"/>
    </source>
</evidence>
<dbReference type="InterPro" id="IPR050059">
    <property type="entry name" value="ATP_synthase_B_chain"/>
</dbReference>
<keyword evidence="2 16" id="KW-0813">Transport</keyword>
<dbReference type="NCBIfam" id="NF004411">
    <property type="entry name" value="PRK05759.1-2"/>
    <property type="match status" value="1"/>
</dbReference>
<dbReference type="InterPro" id="IPR028987">
    <property type="entry name" value="ATP_synth_B-like_membr_sf"/>
</dbReference>
<evidence type="ECO:0000256" key="1">
    <source>
        <dbReference type="ARBA" id="ARBA00005513"/>
    </source>
</evidence>
<reference evidence="19 20" key="1">
    <citation type="submission" date="2018-09" db="EMBL/GenBank/DDBJ databases">
        <authorList>
            <person name="Wang Z."/>
        </authorList>
    </citation>
    <scope>NUCLEOTIDE SEQUENCE [LARGE SCALE GENOMIC DNA]</scope>
    <source>
        <strain evidence="19 20">ALS 81</strain>
    </source>
</reference>
<dbReference type="GO" id="GO:0046961">
    <property type="term" value="F:proton-transporting ATPase activity, rotational mechanism"/>
    <property type="evidence" value="ECO:0007669"/>
    <property type="project" value="TreeGrafter"/>
</dbReference>
<sequence>MSINATLLGQAISFALFVWFCVKYVWPPLMKAIEDRQQNIADGLANAERAGKDLKLAHAKVSESMKDAKLEASAIIEQANKRKAQIVDEAKDLANVERDKIIAQGQAEVEAERNRAREELRAQVAALAIAGAEKIIARSIDEEANKDIVDKLVAELK</sequence>
<keyword evidence="6 16" id="KW-0812">Transmembrane</keyword>
<evidence type="ECO:0000256" key="4">
    <source>
        <dbReference type="ARBA" id="ARBA00022519"/>
    </source>
</evidence>
<dbReference type="InterPro" id="IPR005864">
    <property type="entry name" value="ATP_synth_F0_bsu_bac"/>
</dbReference>
<keyword evidence="10 16" id="KW-0472">Membrane</keyword>
<dbReference type="NCBIfam" id="TIGR01144">
    <property type="entry name" value="ATP_synt_b"/>
    <property type="match status" value="1"/>
</dbReference>
<comment type="caution">
    <text evidence="19">The sequence shown here is derived from an EMBL/GenBank/DDBJ whole genome shotgun (WGS) entry which is preliminary data.</text>
</comment>
<dbReference type="NCBIfam" id="NF004413">
    <property type="entry name" value="PRK05759.1-4"/>
    <property type="match status" value="1"/>
</dbReference>
<dbReference type="CDD" id="cd06503">
    <property type="entry name" value="ATP-synt_Fo_b"/>
    <property type="match status" value="1"/>
</dbReference>
<dbReference type="GO" id="GO:0046933">
    <property type="term" value="F:proton-transporting ATP synthase activity, rotational mechanism"/>
    <property type="evidence" value="ECO:0007669"/>
    <property type="project" value="UniProtKB-UniRule"/>
</dbReference>
<evidence type="ECO:0000256" key="18">
    <source>
        <dbReference type="SAM" id="Coils"/>
    </source>
</evidence>
<dbReference type="GO" id="GO:0005886">
    <property type="term" value="C:plasma membrane"/>
    <property type="evidence" value="ECO:0007669"/>
    <property type="project" value="UniProtKB-SubCell"/>
</dbReference>
<dbReference type="EMBL" id="RAQO01000001">
    <property type="protein sequence ID" value="RKF22239.1"/>
    <property type="molecule type" value="Genomic_DNA"/>
</dbReference>
<keyword evidence="3 16" id="KW-1003">Cell membrane</keyword>
<keyword evidence="9 16" id="KW-0406">Ion transport</keyword>
<dbReference type="OrthoDB" id="9788020at2"/>
<dbReference type="Pfam" id="PF00430">
    <property type="entry name" value="ATP-synt_B"/>
    <property type="match status" value="1"/>
</dbReference>
<evidence type="ECO:0000256" key="3">
    <source>
        <dbReference type="ARBA" id="ARBA00022475"/>
    </source>
</evidence>
<keyword evidence="8 16" id="KW-1133">Transmembrane helix</keyword>